<comment type="catalytic activity">
    <reaction evidence="2 15">
        <text>a 1,2-diacyl-sn-glycero-3-phosphocholine + H2O = a 1-acyl-sn-glycero-3-phosphocholine + a fatty acid + H(+)</text>
        <dbReference type="Rhea" id="RHEA:15801"/>
        <dbReference type="ChEBI" id="CHEBI:15377"/>
        <dbReference type="ChEBI" id="CHEBI:15378"/>
        <dbReference type="ChEBI" id="CHEBI:28868"/>
        <dbReference type="ChEBI" id="CHEBI:57643"/>
        <dbReference type="ChEBI" id="CHEBI:58168"/>
        <dbReference type="EC" id="3.1.1.4"/>
    </reaction>
</comment>
<evidence type="ECO:0000256" key="6">
    <source>
        <dbReference type="ARBA" id="ARBA00022692"/>
    </source>
</evidence>
<comment type="subunit">
    <text evidence="4 15">Homodimer; dimerization is reversible, and the dimeric form is the active one.</text>
</comment>
<dbReference type="Proteomes" id="UP001160625">
    <property type="component" value="Unassembled WGS sequence"/>
</dbReference>
<dbReference type="RefSeq" id="WP_281042892.1">
    <property type="nucleotide sequence ID" value="NZ_JARYGZ010000001.1"/>
</dbReference>
<evidence type="ECO:0000256" key="5">
    <source>
        <dbReference type="ARBA" id="ARBA00022452"/>
    </source>
</evidence>
<dbReference type="PANTHER" id="PTHR40457">
    <property type="entry name" value="PHOSPHOLIPASE A1"/>
    <property type="match status" value="1"/>
</dbReference>
<keyword evidence="7 15" id="KW-0479">Metal-binding</keyword>
<keyword evidence="9 15" id="KW-0378">Hydrolase</keyword>
<keyword evidence="6" id="KW-0812">Transmembrane</keyword>
<dbReference type="PANTHER" id="PTHR40457:SF1">
    <property type="entry name" value="PHOSPHOLIPASE A1"/>
    <property type="match status" value="1"/>
</dbReference>
<comment type="function">
    <text evidence="15">Hydrolysis of phosphatidylcholine with phospholipase A2 (EC 3.1.1.4) and phospholipase A1 (EC 3.1.1.32) activities.</text>
</comment>
<comment type="similarity">
    <text evidence="3 15">Belongs to the phospholipase A1 family.</text>
</comment>
<keyword evidence="14 15" id="KW-0998">Cell outer membrane</keyword>
<evidence type="ECO:0000256" key="3">
    <source>
        <dbReference type="ARBA" id="ARBA00010525"/>
    </source>
</evidence>
<dbReference type="SUPFAM" id="SSF56931">
    <property type="entry name" value="Outer membrane phospholipase A (OMPLA)"/>
    <property type="match status" value="1"/>
</dbReference>
<dbReference type="EMBL" id="JARYGZ010000001">
    <property type="protein sequence ID" value="MDH7637540.1"/>
    <property type="molecule type" value="Genomic_DNA"/>
</dbReference>
<protein>
    <recommendedName>
        <fullName evidence="15">Phospholipase A1</fullName>
        <ecNumber evidence="15">3.1.1.32</ecNumber>
        <ecNumber evidence="15">3.1.1.4</ecNumber>
    </recommendedName>
    <alternativeName>
        <fullName evidence="15">Phosphatidylcholine 1-acylhydrolase</fullName>
    </alternativeName>
</protein>
<evidence type="ECO:0000313" key="16">
    <source>
        <dbReference type="EMBL" id="MDH7637540.1"/>
    </source>
</evidence>
<dbReference type="EC" id="3.1.1.32" evidence="15"/>
<evidence type="ECO:0000256" key="14">
    <source>
        <dbReference type="ARBA" id="ARBA00023237"/>
    </source>
</evidence>
<dbReference type="Gene3D" id="2.40.230.10">
    <property type="entry name" value="Phospholipase A1"/>
    <property type="match status" value="1"/>
</dbReference>
<sequence>MSTVMSVTVTADHRIVARIALMNVMDDIAIRTPDDFDVVLHAGGRDLPLTLTRSDGPTQVKGHDYATVDYAGAVPGDVTGRAILSLDNRADGYAFSMGEPASGTQLAAQVPVAAPTPQPVAAPANPPPPPRIGNGFLPNLSAYNPIYAVTGHGTDTNTRLQLSFKYQLLGHPDDGNWYSGFHLAYTQRMFWDTAANSAPFRDVNYQPEFLYFYTLPKNEAGDQLGVRGGFLHESNGRSGTASRSYNIVYIQPTLDLPIGSWTASIGPRIFHYVGSRDGNEDIARYRGHQALAFSIAQPDGFKLSTWSRLNVSTGKGSVDADLSYPLTHIWHDLPLYVVVQGFTGYGEDLLDYDRKQTRLRVGIGIVR</sequence>
<keyword evidence="12 15" id="KW-0443">Lipid metabolism</keyword>
<reference evidence="16" key="1">
    <citation type="submission" date="2023-04" db="EMBL/GenBank/DDBJ databases">
        <title>Sphingomonas sp. MAHUQ-71 isolated from rice field.</title>
        <authorList>
            <person name="Huq M.A."/>
        </authorList>
    </citation>
    <scope>NUCLEOTIDE SEQUENCE</scope>
    <source>
        <strain evidence="16">MAHUQ-71</strain>
    </source>
</reference>
<keyword evidence="17" id="KW-1185">Reference proteome</keyword>
<keyword evidence="11 15" id="KW-0442">Lipid degradation</keyword>
<dbReference type="InterPro" id="IPR036541">
    <property type="entry name" value="PLipase_A1_sf"/>
</dbReference>
<evidence type="ECO:0000313" key="17">
    <source>
        <dbReference type="Proteomes" id="UP001160625"/>
    </source>
</evidence>
<keyword evidence="13" id="KW-0472">Membrane</keyword>
<evidence type="ECO:0000256" key="13">
    <source>
        <dbReference type="ARBA" id="ARBA00023136"/>
    </source>
</evidence>
<evidence type="ECO:0000256" key="7">
    <source>
        <dbReference type="ARBA" id="ARBA00022723"/>
    </source>
</evidence>
<evidence type="ECO:0000256" key="4">
    <source>
        <dbReference type="ARBA" id="ARBA00011702"/>
    </source>
</evidence>
<proteinExistence type="inferred from homology"/>
<dbReference type="PRINTS" id="PR01486">
    <property type="entry name" value="PHPHLIPASEA1"/>
</dbReference>
<name>A0ABT6MWV9_9SPHN</name>
<comment type="subcellular location">
    <subcellularLocation>
        <location evidence="15">Cell outer membrane</location>
        <topology evidence="15">Multi-pass membrane protein</topology>
    </subcellularLocation>
    <text evidence="15">One of the very few enzymes located there.</text>
</comment>
<evidence type="ECO:0000256" key="8">
    <source>
        <dbReference type="ARBA" id="ARBA00022729"/>
    </source>
</evidence>
<evidence type="ECO:0000256" key="2">
    <source>
        <dbReference type="ARBA" id="ARBA00001604"/>
    </source>
</evidence>
<keyword evidence="8" id="KW-0732">Signal</keyword>
<evidence type="ECO:0000256" key="15">
    <source>
        <dbReference type="RuleBase" id="RU366027"/>
    </source>
</evidence>
<comment type="catalytic activity">
    <reaction evidence="1 15">
        <text>a 1,2-diacyl-sn-glycero-3-phosphocholine + H2O = a 2-acyl-sn-glycero-3-phosphocholine + a fatty acid + H(+)</text>
        <dbReference type="Rhea" id="RHEA:18689"/>
        <dbReference type="ChEBI" id="CHEBI:15377"/>
        <dbReference type="ChEBI" id="CHEBI:15378"/>
        <dbReference type="ChEBI" id="CHEBI:28868"/>
        <dbReference type="ChEBI" id="CHEBI:57643"/>
        <dbReference type="ChEBI" id="CHEBI:57875"/>
        <dbReference type="EC" id="3.1.1.32"/>
    </reaction>
</comment>
<dbReference type="EC" id="3.1.1.4" evidence="15"/>
<comment type="cofactor">
    <cofactor evidence="15">
        <name>Ca(2+)</name>
        <dbReference type="ChEBI" id="CHEBI:29108"/>
    </cofactor>
    <text evidence="15">Binds 1 Ca(2+) ion per monomer. In the dimeric form the Ca(2+) is bound by different amino acids with binding of each Ca(2+) shared with ligands coming from each monomer. The Ca(2+) ion may have a role in catalysis.</text>
</comment>
<gene>
    <name evidence="16" type="ORF">QGN17_02240</name>
</gene>
<comment type="caution">
    <text evidence="16">The sequence shown here is derived from an EMBL/GenBank/DDBJ whole genome shotgun (WGS) entry which is preliminary data.</text>
</comment>
<evidence type="ECO:0000256" key="12">
    <source>
        <dbReference type="ARBA" id="ARBA00023098"/>
    </source>
</evidence>
<accession>A0ABT6MWV9</accession>
<dbReference type="Pfam" id="PF02253">
    <property type="entry name" value="PLA1"/>
    <property type="match status" value="1"/>
</dbReference>
<evidence type="ECO:0000256" key="1">
    <source>
        <dbReference type="ARBA" id="ARBA00000111"/>
    </source>
</evidence>
<evidence type="ECO:0000256" key="10">
    <source>
        <dbReference type="ARBA" id="ARBA00022837"/>
    </source>
</evidence>
<keyword evidence="5" id="KW-1134">Transmembrane beta strand</keyword>
<organism evidence="16 17">
    <name type="scientific">Sphingomonas oryzagri</name>
    <dbReference type="NCBI Taxonomy" id="3042314"/>
    <lineage>
        <taxon>Bacteria</taxon>
        <taxon>Pseudomonadati</taxon>
        <taxon>Pseudomonadota</taxon>
        <taxon>Alphaproteobacteria</taxon>
        <taxon>Sphingomonadales</taxon>
        <taxon>Sphingomonadaceae</taxon>
        <taxon>Sphingomonas</taxon>
    </lineage>
</organism>
<dbReference type="InterPro" id="IPR003187">
    <property type="entry name" value="PLipase_A1"/>
</dbReference>
<keyword evidence="10 15" id="KW-0106">Calcium</keyword>
<evidence type="ECO:0000256" key="9">
    <source>
        <dbReference type="ARBA" id="ARBA00022801"/>
    </source>
</evidence>
<evidence type="ECO:0000256" key="11">
    <source>
        <dbReference type="ARBA" id="ARBA00022963"/>
    </source>
</evidence>